<evidence type="ECO:0000313" key="3">
    <source>
        <dbReference type="EMBL" id="QKJ28136.1"/>
    </source>
</evidence>
<dbReference type="InterPro" id="IPR001789">
    <property type="entry name" value="Sig_transdc_resp-reg_receiver"/>
</dbReference>
<dbReference type="Proteomes" id="UP000509513">
    <property type="component" value="Chromosome"/>
</dbReference>
<sequence>MNILIIENEIYLAQKIVSRLLDDGHSCDYVESINIDNLTKDYDTVLISTSLPSAIYKAIIKKYATSSIILLLVSYISDETVTEPIKLGAKDYIMKPFLMDELVRKIYHYKDCRSMRRELSVLKEYFNFTMSDIDSSSITLPLSFPILIETNCQSYSDKLVFQLSNKLDLPISFISLASSNWQKSLANLDDKIIIYLTDFHVLKRNIKDQLIKQIADKHCVISTLETEDDFPYRKIVFNNDKKMLDNTQIMSINDYVKLMVTTYQNKYPDTELSKKLGISRKSLWEKRKKLEIEKKK</sequence>
<dbReference type="KEGG" id="acib:ACBT_2256"/>
<proteinExistence type="predicted"/>
<organism evidence="3 4">
    <name type="scientific">Aliarcobacter cibarius</name>
    <dbReference type="NCBI Taxonomy" id="255507"/>
    <lineage>
        <taxon>Bacteria</taxon>
        <taxon>Pseudomonadati</taxon>
        <taxon>Campylobacterota</taxon>
        <taxon>Epsilonproteobacteria</taxon>
        <taxon>Campylobacterales</taxon>
        <taxon>Arcobacteraceae</taxon>
        <taxon>Aliarcobacter</taxon>
    </lineage>
</organism>
<dbReference type="Gene3D" id="3.40.50.2300">
    <property type="match status" value="1"/>
</dbReference>
<dbReference type="OrthoDB" id="5328903at2"/>
<dbReference type="SUPFAM" id="SSF52172">
    <property type="entry name" value="CheY-like"/>
    <property type="match status" value="1"/>
</dbReference>
<dbReference type="InterPro" id="IPR011006">
    <property type="entry name" value="CheY-like_superfamily"/>
</dbReference>
<evidence type="ECO:0000256" key="1">
    <source>
        <dbReference type="PROSITE-ProRule" id="PRU00169"/>
    </source>
</evidence>
<dbReference type="PROSITE" id="PS50110">
    <property type="entry name" value="RESPONSE_REGULATORY"/>
    <property type="match status" value="1"/>
</dbReference>
<protein>
    <submittedName>
        <fullName evidence="3">Response regulator receiver domain-containing protein</fullName>
    </submittedName>
</protein>
<dbReference type="GO" id="GO:0000160">
    <property type="term" value="P:phosphorelay signal transduction system"/>
    <property type="evidence" value="ECO:0007669"/>
    <property type="project" value="InterPro"/>
</dbReference>
<comment type="caution">
    <text evidence="1">Lacks conserved residue(s) required for the propagation of feature annotation.</text>
</comment>
<dbReference type="EMBL" id="CP054051">
    <property type="protein sequence ID" value="QKJ28136.1"/>
    <property type="molecule type" value="Genomic_DNA"/>
</dbReference>
<dbReference type="SMART" id="SM00448">
    <property type="entry name" value="REC"/>
    <property type="match status" value="1"/>
</dbReference>
<evidence type="ECO:0000259" key="2">
    <source>
        <dbReference type="PROSITE" id="PS50110"/>
    </source>
</evidence>
<evidence type="ECO:0000313" key="4">
    <source>
        <dbReference type="Proteomes" id="UP000509513"/>
    </source>
</evidence>
<name>A0A7L5JSM7_9BACT</name>
<dbReference type="AlphaFoldDB" id="A0A7L5JSM7"/>
<gene>
    <name evidence="3" type="ORF">ACBT_2256</name>
</gene>
<feature type="domain" description="Response regulatory" evidence="2">
    <location>
        <begin position="2"/>
        <end position="110"/>
    </location>
</feature>
<dbReference type="RefSeq" id="WP_024774333.1">
    <property type="nucleotide sequence ID" value="NZ_CP054051.1"/>
</dbReference>
<reference evidence="3 4" key="1">
    <citation type="submission" date="2020-05" db="EMBL/GenBank/DDBJ databases">
        <title>Complete genome sequencing of Campylobacter and Arcobacter type strains.</title>
        <authorList>
            <person name="Miller W.G."/>
            <person name="Yee E."/>
        </authorList>
    </citation>
    <scope>NUCLEOTIDE SEQUENCE [LARGE SCALE GENOMIC DNA]</scope>
    <source>
        <strain evidence="3 4">LMG 21996</strain>
    </source>
</reference>
<accession>A0A7L5JSM7</accession>